<comment type="caution">
    <text evidence="1">The sequence shown here is derived from an EMBL/GenBank/DDBJ whole genome shotgun (WGS) entry which is preliminary data.</text>
</comment>
<reference evidence="1 2" key="1">
    <citation type="submission" date="2021-06" db="EMBL/GenBank/DDBJ databases">
        <title>New haloarchaea isolates fom saline soil.</title>
        <authorList>
            <person name="Duran-Viseras A."/>
            <person name="Sanchez-Porro C.S."/>
            <person name="Ventosa A."/>
        </authorList>
    </citation>
    <scope>NUCLEOTIDE SEQUENCE [LARGE SCALE GENOMIC DNA]</scope>
    <source>
        <strain evidence="1 2">JCM 183640</strain>
    </source>
</reference>
<sequence length="445" mass="47453">MTDNHRYETPAAGTLDWDEPLNRNFERIDTDVEIRDTDANRSNYVAKTGAKFLATDTGDVYIGEGGSWNRLGTIGSGDSGGSEPADGTDLTSLLLDGYVVALARNLSSPRTIDPAGTDTPIQDALDVLAANGGGSVRLPTGIVEETGPIRPYEETRILGLGVEISKVSITDRSADGIRFDRDEGADRVALDGFALNGPAGTGPTGVAIHHTNRDTQDLHVGRLLFWGWNNSVYRVEEGVGPFQCRHDQLTIYECDAGEEDGLFEFRSWYGPANWFGTIAAYPSATVSGRNTTVFFSRGGTQTVDYLTMGGSAGVAVDQTWDGVVEFGHVHWEPTTNPTDPPAIVRLRGHGTGVVGAVKHVTGTADYVYELGYDSYNGRGPARKVLGPYIELGREADITSNVLNLAHPADPAAPSFYQGAPDDVSVTHERGNTGGLRALGTAGTGF</sequence>
<accession>A0A8J7Y8E2</accession>
<organism evidence="1 2">
    <name type="scientific">Haloarcula limicola</name>
    <dbReference type="NCBI Taxonomy" id="1429915"/>
    <lineage>
        <taxon>Archaea</taxon>
        <taxon>Methanobacteriati</taxon>
        <taxon>Methanobacteriota</taxon>
        <taxon>Stenosarchaea group</taxon>
        <taxon>Halobacteria</taxon>
        <taxon>Halobacteriales</taxon>
        <taxon>Haloarculaceae</taxon>
        <taxon>Haloarcula</taxon>
    </lineage>
</organism>
<proteinExistence type="predicted"/>
<name>A0A8J7Y8E2_9EURY</name>
<dbReference type="OrthoDB" id="343158at2157"/>
<dbReference type="RefSeq" id="WP_162317046.1">
    <property type="nucleotide sequence ID" value="NZ_JAHQXF010000001.1"/>
</dbReference>
<dbReference type="Gene3D" id="2.160.20.10">
    <property type="entry name" value="Single-stranded right-handed beta-helix, Pectin lyase-like"/>
    <property type="match status" value="1"/>
</dbReference>
<evidence type="ECO:0000313" key="2">
    <source>
        <dbReference type="Proteomes" id="UP000766550"/>
    </source>
</evidence>
<dbReference type="InterPro" id="IPR012334">
    <property type="entry name" value="Pectin_lyas_fold"/>
</dbReference>
<gene>
    <name evidence="1" type="ORF">KTS45_07040</name>
</gene>
<dbReference type="Proteomes" id="UP000766550">
    <property type="component" value="Unassembled WGS sequence"/>
</dbReference>
<evidence type="ECO:0000313" key="1">
    <source>
        <dbReference type="EMBL" id="MBV0923956.1"/>
    </source>
</evidence>
<protein>
    <submittedName>
        <fullName evidence="1">Uncharacterized protein</fullName>
    </submittedName>
</protein>
<dbReference type="EMBL" id="JAHQXF010000001">
    <property type="protein sequence ID" value="MBV0923956.1"/>
    <property type="molecule type" value="Genomic_DNA"/>
</dbReference>
<keyword evidence="2" id="KW-1185">Reference proteome</keyword>
<dbReference type="AlphaFoldDB" id="A0A8J7Y8E2"/>